<keyword evidence="3" id="KW-1185">Reference proteome</keyword>
<proteinExistence type="predicted"/>
<dbReference type="Proteomes" id="UP001174208">
    <property type="component" value="Unassembled WGS sequence"/>
</dbReference>
<name>A0ABT8K9N4_9MICO</name>
<evidence type="ECO:0000313" key="3">
    <source>
        <dbReference type="Proteomes" id="UP001174208"/>
    </source>
</evidence>
<keyword evidence="1" id="KW-0812">Transmembrane</keyword>
<feature type="transmembrane region" description="Helical" evidence="1">
    <location>
        <begin position="23"/>
        <end position="45"/>
    </location>
</feature>
<accession>A0ABT8K9N4</accession>
<keyword evidence="1" id="KW-1133">Transmembrane helix</keyword>
<sequence length="51" mass="5308">MYDESLAFTGLGTVVIGSAVLDLWWVAAGAGVAIVLGIGVARLAARRRAHR</sequence>
<reference evidence="2" key="1">
    <citation type="submission" date="2023-06" db="EMBL/GenBank/DDBJ databases">
        <title>MT1 and MT2 Draft Genomes of Novel Species.</title>
        <authorList>
            <person name="Venkateswaran K."/>
        </authorList>
    </citation>
    <scope>NUCLEOTIDE SEQUENCE</scope>
    <source>
        <strain evidence="2">F6_8S_P_1B</strain>
    </source>
</reference>
<keyword evidence="1" id="KW-0472">Membrane</keyword>
<gene>
    <name evidence="2" type="ORF">P5G50_06845</name>
</gene>
<evidence type="ECO:0000313" key="2">
    <source>
        <dbReference type="EMBL" id="MDN4614168.1"/>
    </source>
</evidence>
<organism evidence="2 3">
    <name type="scientific">Leifsonia williamsii</name>
    <dbReference type="NCBI Taxonomy" id="3035919"/>
    <lineage>
        <taxon>Bacteria</taxon>
        <taxon>Bacillati</taxon>
        <taxon>Actinomycetota</taxon>
        <taxon>Actinomycetes</taxon>
        <taxon>Micrococcales</taxon>
        <taxon>Microbacteriaceae</taxon>
        <taxon>Leifsonia</taxon>
    </lineage>
</organism>
<dbReference type="RefSeq" id="WP_301210628.1">
    <property type="nucleotide sequence ID" value="NZ_JAROCF010000001.1"/>
</dbReference>
<protein>
    <recommendedName>
        <fullName evidence="4">Peptidase</fullName>
    </recommendedName>
</protein>
<evidence type="ECO:0008006" key="4">
    <source>
        <dbReference type="Google" id="ProtNLM"/>
    </source>
</evidence>
<dbReference type="EMBL" id="JAROCF010000001">
    <property type="protein sequence ID" value="MDN4614168.1"/>
    <property type="molecule type" value="Genomic_DNA"/>
</dbReference>
<comment type="caution">
    <text evidence="2">The sequence shown here is derived from an EMBL/GenBank/DDBJ whole genome shotgun (WGS) entry which is preliminary data.</text>
</comment>
<evidence type="ECO:0000256" key="1">
    <source>
        <dbReference type="SAM" id="Phobius"/>
    </source>
</evidence>